<protein>
    <submittedName>
        <fullName evidence="1">Uncharacterized protein</fullName>
    </submittedName>
</protein>
<evidence type="ECO:0000313" key="2">
    <source>
        <dbReference type="Proteomes" id="UP000216840"/>
    </source>
</evidence>
<sequence>MKNVLNITVVVLILFFSCKSYNTKQIIDHDNPNAIVKSDTVSISSDETDYEIIIIEPGFNQWLYGTARPRGYYSQQFLEDRNALLVQNWNMRHYQPGTYDPNLYLQPIDYDRRTDYGYEVNYLLYNYFIYFQLTYNQQLTSFIPRI</sequence>
<keyword evidence="2" id="KW-1185">Reference proteome</keyword>
<dbReference type="EMBL" id="NGJN01000004">
    <property type="protein sequence ID" value="OZV68563.1"/>
    <property type="molecule type" value="Genomic_DNA"/>
</dbReference>
<dbReference type="InterPro" id="IPR046144">
    <property type="entry name" value="DUF6146"/>
</dbReference>
<dbReference type="OrthoDB" id="1119488at2"/>
<proteinExistence type="predicted"/>
<dbReference type="RefSeq" id="WP_094968327.1">
    <property type="nucleotide sequence ID" value="NZ_NGJN01000004.1"/>
</dbReference>
<reference evidence="1 2" key="1">
    <citation type="submission" date="2017-05" db="EMBL/GenBank/DDBJ databases">
        <title>The draft genome sequence of Idiomarina salinarum WNB302.</title>
        <authorList>
            <person name="Sun Y."/>
            <person name="Chen B."/>
            <person name="Du Z."/>
        </authorList>
    </citation>
    <scope>NUCLEOTIDE SEQUENCE [LARGE SCALE GENOMIC DNA]</scope>
    <source>
        <strain evidence="1 2">WNB302</strain>
    </source>
</reference>
<dbReference type="Proteomes" id="UP000216840">
    <property type="component" value="Unassembled WGS sequence"/>
</dbReference>
<evidence type="ECO:0000313" key="1">
    <source>
        <dbReference type="EMBL" id="OZV68563.1"/>
    </source>
</evidence>
<organism evidence="1 2">
    <name type="scientific">Winogradskyella aurantia</name>
    <dbReference type="NCBI Taxonomy" id="1915063"/>
    <lineage>
        <taxon>Bacteria</taxon>
        <taxon>Pseudomonadati</taxon>
        <taxon>Bacteroidota</taxon>
        <taxon>Flavobacteriia</taxon>
        <taxon>Flavobacteriales</taxon>
        <taxon>Flavobacteriaceae</taxon>
        <taxon>Winogradskyella</taxon>
    </lineage>
</organism>
<comment type="caution">
    <text evidence="1">The sequence shown here is derived from an EMBL/GenBank/DDBJ whole genome shotgun (WGS) entry which is preliminary data.</text>
</comment>
<gene>
    <name evidence="1" type="ORF">CA834_08805</name>
</gene>
<dbReference type="AlphaFoldDB" id="A0A265UTC3"/>
<name>A0A265UTC3_9FLAO</name>
<dbReference type="PROSITE" id="PS51257">
    <property type="entry name" value="PROKAR_LIPOPROTEIN"/>
    <property type="match status" value="1"/>
</dbReference>
<accession>A0A265UTC3</accession>
<dbReference type="Pfam" id="PF19643">
    <property type="entry name" value="DUF6146"/>
    <property type="match status" value="1"/>
</dbReference>